<keyword evidence="1" id="KW-0805">Transcription regulation</keyword>
<dbReference type="RefSeq" id="WP_114133331.1">
    <property type="nucleotide sequence ID" value="NZ_QDHA01000044.1"/>
</dbReference>
<sequence>MELRLFLEFAVGFSMAGDDSDHESSITLLEGELGVGAHVMQRRDPVNRAEAPECPSSRAALHPRSFVIATPHLISGPIKRPAVTLLVSLNARPFNVAVPGFGGVEAHAAFVGAGQERVLRARNCDLLSVNIEPGHVLFRPLQQALGERPLQRVPAAREVLDLLQLCFKAVVPGEPHLEILVELCENAGFAVDRSLRPRNRANELMATVDDAIPGRASLSQLANTLRLSESRLSHLFVEEVGVPLRTYLLWRRYRLALSRLSSQTTFTQLASDTGFADAAHLTRTFVGYLGFSPRRVVNSCFIQDLASR</sequence>
<evidence type="ECO:0000256" key="2">
    <source>
        <dbReference type="ARBA" id="ARBA00023125"/>
    </source>
</evidence>
<keyword evidence="2" id="KW-0238">DNA-binding</keyword>
<name>A0A367PG07_CUPNE</name>
<feature type="domain" description="HTH araC/xylS-type" evidence="4">
    <location>
        <begin position="202"/>
        <end position="299"/>
    </location>
</feature>
<keyword evidence="3" id="KW-0804">Transcription</keyword>
<evidence type="ECO:0000256" key="3">
    <source>
        <dbReference type="ARBA" id="ARBA00023163"/>
    </source>
</evidence>
<comment type="caution">
    <text evidence="5">The sequence shown here is derived from an EMBL/GenBank/DDBJ whole genome shotgun (WGS) entry which is preliminary data.</text>
</comment>
<dbReference type="PANTHER" id="PTHR46796">
    <property type="entry name" value="HTH-TYPE TRANSCRIPTIONAL ACTIVATOR RHAS-RELATED"/>
    <property type="match status" value="1"/>
</dbReference>
<dbReference type="PROSITE" id="PS01124">
    <property type="entry name" value="HTH_ARAC_FAMILY_2"/>
    <property type="match status" value="1"/>
</dbReference>
<gene>
    <name evidence="5" type="ORF">DDK22_19345</name>
</gene>
<dbReference type="GO" id="GO:0003700">
    <property type="term" value="F:DNA-binding transcription factor activity"/>
    <property type="evidence" value="ECO:0007669"/>
    <property type="project" value="InterPro"/>
</dbReference>
<evidence type="ECO:0000256" key="1">
    <source>
        <dbReference type="ARBA" id="ARBA00023015"/>
    </source>
</evidence>
<dbReference type="InterPro" id="IPR018060">
    <property type="entry name" value="HTH_AraC"/>
</dbReference>
<protein>
    <submittedName>
        <fullName evidence="5">Helix-turn-helix domain-containing protein</fullName>
    </submittedName>
</protein>
<evidence type="ECO:0000259" key="4">
    <source>
        <dbReference type="PROSITE" id="PS01124"/>
    </source>
</evidence>
<evidence type="ECO:0000313" key="5">
    <source>
        <dbReference type="EMBL" id="RCJ06810.1"/>
    </source>
</evidence>
<dbReference type="SMART" id="SM00342">
    <property type="entry name" value="HTH_ARAC"/>
    <property type="match status" value="1"/>
</dbReference>
<reference evidence="5 6" key="1">
    <citation type="submission" date="2018-04" db="EMBL/GenBank/DDBJ databases">
        <title>Cupriavidus necator CR12 genome sequencing and assembly.</title>
        <authorList>
            <person name="Ben Fekih I."/>
            <person name="Mazhar H.S."/>
            <person name="Bello S.K."/>
            <person name="Rensing C."/>
        </authorList>
    </citation>
    <scope>NUCLEOTIDE SEQUENCE [LARGE SCALE GENOMIC DNA]</scope>
    <source>
        <strain evidence="5 6">CR12</strain>
    </source>
</reference>
<proteinExistence type="predicted"/>
<dbReference type="InterPro" id="IPR050204">
    <property type="entry name" value="AraC_XylS_family_regulators"/>
</dbReference>
<dbReference type="Proteomes" id="UP000253501">
    <property type="component" value="Unassembled WGS sequence"/>
</dbReference>
<organism evidence="5 6">
    <name type="scientific">Cupriavidus necator</name>
    <name type="common">Alcaligenes eutrophus</name>
    <name type="synonym">Ralstonia eutropha</name>
    <dbReference type="NCBI Taxonomy" id="106590"/>
    <lineage>
        <taxon>Bacteria</taxon>
        <taxon>Pseudomonadati</taxon>
        <taxon>Pseudomonadota</taxon>
        <taxon>Betaproteobacteria</taxon>
        <taxon>Burkholderiales</taxon>
        <taxon>Burkholderiaceae</taxon>
        <taxon>Cupriavidus</taxon>
    </lineage>
</organism>
<evidence type="ECO:0000313" key="6">
    <source>
        <dbReference type="Proteomes" id="UP000253501"/>
    </source>
</evidence>
<dbReference type="Pfam" id="PF12833">
    <property type="entry name" value="HTH_18"/>
    <property type="match status" value="1"/>
</dbReference>
<dbReference type="EMBL" id="QDHA01000044">
    <property type="protein sequence ID" value="RCJ06810.1"/>
    <property type="molecule type" value="Genomic_DNA"/>
</dbReference>
<accession>A0A367PG07</accession>
<dbReference type="GO" id="GO:0043565">
    <property type="term" value="F:sequence-specific DNA binding"/>
    <property type="evidence" value="ECO:0007669"/>
    <property type="project" value="InterPro"/>
</dbReference>
<dbReference type="AlphaFoldDB" id="A0A367PG07"/>
<dbReference type="Gene3D" id="1.10.10.60">
    <property type="entry name" value="Homeodomain-like"/>
    <property type="match status" value="1"/>
</dbReference>